<evidence type="ECO:0000256" key="1">
    <source>
        <dbReference type="SAM" id="MobiDB-lite"/>
    </source>
</evidence>
<dbReference type="EMBL" id="MFBF01000027">
    <property type="protein sequence ID" value="OGD90992.1"/>
    <property type="molecule type" value="Genomic_DNA"/>
</dbReference>
<evidence type="ECO:0000313" key="2">
    <source>
        <dbReference type="EMBL" id="OGD90992.1"/>
    </source>
</evidence>
<feature type="compositionally biased region" description="Polar residues" evidence="1">
    <location>
        <begin position="50"/>
        <end position="65"/>
    </location>
</feature>
<reference evidence="2 3" key="1">
    <citation type="journal article" date="2016" name="Nat. Commun.">
        <title>Thousands of microbial genomes shed light on interconnected biogeochemical processes in an aquifer system.</title>
        <authorList>
            <person name="Anantharaman K."/>
            <person name="Brown C.T."/>
            <person name="Hug L.A."/>
            <person name="Sharon I."/>
            <person name="Castelle C.J."/>
            <person name="Probst A.J."/>
            <person name="Thomas B.C."/>
            <person name="Singh A."/>
            <person name="Wilkins M.J."/>
            <person name="Karaoz U."/>
            <person name="Brodie E.L."/>
            <person name="Williams K.H."/>
            <person name="Hubbard S.S."/>
            <person name="Banfield J.F."/>
        </authorList>
    </citation>
    <scope>NUCLEOTIDE SEQUENCE [LARGE SCALE GENOMIC DNA]</scope>
</reference>
<evidence type="ECO:0000313" key="3">
    <source>
        <dbReference type="Proteomes" id="UP000177124"/>
    </source>
</evidence>
<comment type="caution">
    <text evidence="2">The sequence shown here is derived from an EMBL/GenBank/DDBJ whole genome shotgun (WGS) entry which is preliminary data.</text>
</comment>
<dbReference type="STRING" id="1797716.A3D07_01250"/>
<accession>A0A1F5GGJ8</accession>
<dbReference type="AlphaFoldDB" id="A0A1F5GGJ8"/>
<proteinExistence type="predicted"/>
<feature type="region of interest" description="Disordered" evidence="1">
    <location>
        <begin position="41"/>
        <end position="86"/>
    </location>
</feature>
<feature type="compositionally biased region" description="Pro residues" evidence="1">
    <location>
        <begin position="70"/>
        <end position="82"/>
    </location>
</feature>
<dbReference type="Proteomes" id="UP000177124">
    <property type="component" value="Unassembled WGS sequence"/>
</dbReference>
<name>A0A1F5GGJ8_9BACT</name>
<organism evidence="2 3">
    <name type="scientific">Candidatus Curtissbacteria bacterium RIFCSPHIGHO2_02_FULL_42_15</name>
    <dbReference type="NCBI Taxonomy" id="1797716"/>
    <lineage>
        <taxon>Bacteria</taxon>
        <taxon>Candidatus Curtissiibacteriota</taxon>
    </lineage>
</organism>
<sequence>MAKEPEPKRGLSQSVVSRRKILALFGLAAAAGVSEAVLNACSGGGKNEVAKTSTPVPTKESTPTLVPTAEPTPTPKPEPTPTPTSEVWTDEDIAAKLFSVRDSANSVADAYPKSQLLGVLKADTQTAFEAFKQVLKTKDYSSALEPLNGFGNVGTNIGQFICFTTDGKGEPEGKAWVDIKDFVLKVGLQYEKAGYLEAGMTETFKEAFFTFPEVCPNPNGSAILNN</sequence>
<gene>
    <name evidence="2" type="ORF">A3D07_01250</name>
</gene>
<protein>
    <submittedName>
        <fullName evidence="2">Uncharacterized protein</fullName>
    </submittedName>
</protein>